<dbReference type="PANTHER" id="PTHR30417:SF4">
    <property type="entry name" value="1,6-ANHYDRO-N-ACETYLMURAMYL-L-ALANINE AMIDASE AMPD"/>
    <property type="match status" value="1"/>
</dbReference>
<keyword evidence="8 14" id="KW-0378">Hydrolase</keyword>
<protein>
    <recommendedName>
        <fullName evidence="11">1,6-anhydro-N-acetylmuramyl-L-alanine amidase AmpD</fullName>
        <ecNumber evidence="5">3.5.1.28</ecNumber>
    </recommendedName>
    <alternativeName>
        <fullName evidence="12">N-acetylmuramoyl-L-alanine amidase</fullName>
    </alternativeName>
</protein>
<dbReference type="EC" id="3.5.1.28" evidence="5"/>
<dbReference type="Proteomes" id="UP001595556">
    <property type="component" value="Unassembled WGS sequence"/>
</dbReference>
<dbReference type="CDD" id="cd06583">
    <property type="entry name" value="PGRP"/>
    <property type="match status" value="1"/>
</dbReference>
<feature type="domain" description="N-acetylmuramoyl-L-alanine amidase" evidence="13">
    <location>
        <begin position="28"/>
        <end position="180"/>
    </location>
</feature>
<evidence type="ECO:0000256" key="6">
    <source>
        <dbReference type="ARBA" id="ARBA00022490"/>
    </source>
</evidence>
<accession>A0ABV7HB21</accession>
<proteinExistence type="inferred from homology"/>
<evidence type="ECO:0000256" key="7">
    <source>
        <dbReference type="ARBA" id="ARBA00022723"/>
    </source>
</evidence>
<evidence type="ECO:0000313" key="14">
    <source>
        <dbReference type="EMBL" id="MFC3148957.1"/>
    </source>
</evidence>
<comment type="catalytic activity">
    <reaction evidence="1">
        <text>Hydrolyzes the link between N-acetylmuramoyl residues and L-amino acid residues in certain cell-wall glycopeptides.</text>
        <dbReference type="EC" id="3.5.1.28"/>
    </reaction>
</comment>
<dbReference type="Gene3D" id="3.40.80.10">
    <property type="entry name" value="Peptidoglycan recognition protein-like"/>
    <property type="match status" value="1"/>
</dbReference>
<evidence type="ECO:0000256" key="2">
    <source>
        <dbReference type="ARBA" id="ARBA00001947"/>
    </source>
</evidence>
<dbReference type="EMBL" id="JBHRTI010000010">
    <property type="protein sequence ID" value="MFC3148957.1"/>
    <property type="molecule type" value="Genomic_DNA"/>
</dbReference>
<organism evidence="14 15">
    <name type="scientific">Piscinibacterium candidicorallinum</name>
    <dbReference type="NCBI Taxonomy" id="1793872"/>
    <lineage>
        <taxon>Bacteria</taxon>
        <taxon>Pseudomonadati</taxon>
        <taxon>Pseudomonadota</taxon>
        <taxon>Betaproteobacteria</taxon>
        <taxon>Burkholderiales</taxon>
        <taxon>Piscinibacterium</taxon>
    </lineage>
</organism>
<evidence type="ECO:0000256" key="11">
    <source>
        <dbReference type="ARBA" id="ARBA00039257"/>
    </source>
</evidence>
<evidence type="ECO:0000256" key="4">
    <source>
        <dbReference type="ARBA" id="ARBA00007553"/>
    </source>
</evidence>
<keyword evidence="9" id="KW-0862">Zinc</keyword>
<dbReference type="InterPro" id="IPR051206">
    <property type="entry name" value="NAMLAA_amidase_2"/>
</dbReference>
<evidence type="ECO:0000256" key="3">
    <source>
        <dbReference type="ARBA" id="ARBA00004496"/>
    </source>
</evidence>
<comment type="similarity">
    <text evidence="4">Belongs to the N-acetylmuramoyl-L-alanine amidase 2 family.</text>
</comment>
<dbReference type="NCBIfam" id="NF008758">
    <property type="entry name" value="PRK11789.1"/>
    <property type="match status" value="1"/>
</dbReference>
<evidence type="ECO:0000256" key="1">
    <source>
        <dbReference type="ARBA" id="ARBA00001561"/>
    </source>
</evidence>
<keyword evidence="6" id="KW-0963">Cytoplasm</keyword>
<evidence type="ECO:0000256" key="9">
    <source>
        <dbReference type="ARBA" id="ARBA00022833"/>
    </source>
</evidence>
<dbReference type="Pfam" id="PF01510">
    <property type="entry name" value="Amidase_2"/>
    <property type="match status" value="1"/>
</dbReference>
<reference evidence="15" key="1">
    <citation type="journal article" date="2019" name="Int. J. Syst. Evol. Microbiol.">
        <title>The Global Catalogue of Microorganisms (GCM) 10K type strain sequencing project: providing services to taxonomists for standard genome sequencing and annotation.</title>
        <authorList>
            <consortium name="The Broad Institute Genomics Platform"/>
            <consortium name="The Broad Institute Genome Sequencing Center for Infectious Disease"/>
            <person name="Wu L."/>
            <person name="Ma J."/>
        </authorList>
    </citation>
    <scope>NUCLEOTIDE SEQUENCE [LARGE SCALE GENOMIC DNA]</scope>
    <source>
        <strain evidence="15">KCTC 52168</strain>
    </source>
</reference>
<evidence type="ECO:0000313" key="15">
    <source>
        <dbReference type="Proteomes" id="UP001595556"/>
    </source>
</evidence>
<evidence type="ECO:0000256" key="12">
    <source>
        <dbReference type="ARBA" id="ARBA00042615"/>
    </source>
</evidence>
<keyword evidence="10" id="KW-0961">Cell wall biogenesis/degradation</keyword>
<comment type="caution">
    <text evidence="14">The sequence shown here is derived from an EMBL/GenBank/DDBJ whole genome shotgun (WGS) entry which is preliminary data.</text>
</comment>
<comment type="subcellular location">
    <subcellularLocation>
        <location evidence="3">Cytoplasm</location>
    </subcellularLocation>
</comment>
<name>A0ABV7HB21_9BURK</name>
<evidence type="ECO:0000259" key="13">
    <source>
        <dbReference type="SMART" id="SM00644"/>
    </source>
</evidence>
<dbReference type="RefSeq" id="WP_377305350.1">
    <property type="nucleotide sequence ID" value="NZ_CP180191.1"/>
</dbReference>
<dbReference type="InterPro" id="IPR036505">
    <property type="entry name" value="Amidase/PGRP_sf"/>
</dbReference>
<keyword evidence="15" id="KW-1185">Reference proteome</keyword>
<comment type="cofactor">
    <cofactor evidence="2">
        <name>Zn(2+)</name>
        <dbReference type="ChEBI" id="CHEBI:29105"/>
    </cofactor>
</comment>
<evidence type="ECO:0000256" key="5">
    <source>
        <dbReference type="ARBA" id="ARBA00011901"/>
    </source>
</evidence>
<keyword evidence="7" id="KW-0479">Metal-binding</keyword>
<evidence type="ECO:0000256" key="8">
    <source>
        <dbReference type="ARBA" id="ARBA00022801"/>
    </source>
</evidence>
<dbReference type="InterPro" id="IPR002502">
    <property type="entry name" value="Amidase_domain"/>
</dbReference>
<dbReference type="PANTHER" id="PTHR30417">
    <property type="entry name" value="N-ACETYLMURAMOYL-L-ALANINE AMIDASE AMID"/>
    <property type="match status" value="1"/>
</dbReference>
<gene>
    <name evidence="14" type="primary">ampD</name>
    <name evidence="14" type="ORF">ACFOEN_15120</name>
</gene>
<sequence>MACRVKRRCALRRDPAHGWYRSARRCFSPNADERSGAYPVDLLVVHNISLPPGRFGGGAVQALFTNRLDPSAHPFFGQIAELRVSAHFFVRRSGRIVQFVDIHRRAWHAGVSQLITATNVRERCNDFSVGIEFEGTDDRAFTRAQYAAGARLSRWLARRLPLAHVRGHSEIAPGRKTDPGPHFDWPRFLRRSGLPSDARSTQAVDS</sequence>
<dbReference type="SUPFAM" id="SSF55846">
    <property type="entry name" value="N-acetylmuramoyl-L-alanine amidase-like"/>
    <property type="match status" value="1"/>
</dbReference>
<dbReference type="GO" id="GO:0008745">
    <property type="term" value="F:N-acetylmuramoyl-L-alanine amidase activity"/>
    <property type="evidence" value="ECO:0007669"/>
    <property type="project" value="UniProtKB-EC"/>
</dbReference>
<dbReference type="SMART" id="SM00644">
    <property type="entry name" value="Ami_2"/>
    <property type="match status" value="1"/>
</dbReference>
<evidence type="ECO:0000256" key="10">
    <source>
        <dbReference type="ARBA" id="ARBA00023316"/>
    </source>
</evidence>